<sequence>MDDPRGHGVATPAPEPKPAPGTTTPSAGATLLIVAALSSATWWLFIDPRRGVLDVYGNPANAVIFWTLFAIVCLGGESPGR</sequence>
<dbReference type="EMBL" id="BMMM01000009">
    <property type="protein sequence ID" value="GGN72606.1"/>
    <property type="molecule type" value="Genomic_DNA"/>
</dbReference>
<accession>A0A917Y845</accession>
<evidence type="ECO:0000313" key="4">
    <source>
        <dbReference type="Proteomes" id="UP000600365"/>
    </source>
</evidence>
<keyword evidence="2" id="KW-0812">Transmembrane</keyword>
<keyword evidence="4" id="KW-1185">Reference proteome</keyword>
<reference evidence="3 4" key="1">
    <citation type="journal article" date="2014" name="Int. J. Syst. Evol. Microbiol.">
        <title>Complete genome sequence of Corynebacterium casei LMG S-19264T (=DSM 44701T), isolated from a smear-ripened cheese.</title>
        <authorList>
            <consortium name="US DOE Joint Genome Institute (JGI-PGF)"/>
            <person name="Walter F."/>
            <person name="Albersmeier A."/>
            <person name="Kalinowski J."/>
            <person name="Ruckert C."/>
        </authorList>
    </citation>
    <scope>NUCLEOTIDE SEQUENCE [LARGE SCALE GENOMIC DNA]</scope>
    <source>
        <strain evidence="3 4">CGMCC 4.7111</strain>
    </source>
</reference>
<dbReference type="RefSeq" id="WP_189188296.1">
    <property type="nucleotide sequence ID" value="NZ_BMMM01000009.1"/>
</dbReference>
<proteinExistence type="predicted"/>
<dbReference type="AlphaFoldDB" id="A0A917Y845"/>
<protein>
    <submittedName>
        <fullName evidence="3">Uncharacterized protein</fullName>
    </submittedName>
</protein>
<evidence type="ECO:0000313" key="3">
    <source>
        <dbReference type="EMBL" id="GGN72606.1"/>
    </source>
</evidence>
<feature type="transmembrane region" description="Helical" evidence="2">
    <location>
        <begin position="58"/>
        <end position="76"/>
    </location>
</feature>
<evidence type="ECO:0000256" key="2">
    <source>
        <dbReference type="SAM" id="Phobius"/>
    </source>
</evidence>
<feature type="region of interest" description="Disordered" evidence="1">
    <location>
        <begin position="1"/>
        <end position="25"/>
    </location>
</feature>
<evidence type="ECO:0000256" key="1">
    <source>
        <dbReference type="SAM" id="MobiDB-lite"/>
    </source>
</evidence>
<gene>
    <name evidence="3" type="ORF">GCM10011579_049970</name>
</gene>
<keyword evidence="2" id="KW-1133">Transmembrane helix</keyword>
<feature type="transmembrane region" description="Helical" evidence="2">
    <location>
        <begin position="27"/>
        <end position="46"/>
    </location>
</feature>
<dbReference type="Proteomes" id="UP000600365">
    <property type="component" value="Unassembled WGS sequence"/>
</dbReference>
<comment type="caution">
    <text evidence="3">The sequence shown here is derived from an EMBL/GenBank/DDBJ whole genome shotgun (WGS) entry which is preliminary data.</text>
</comment>
<keyword evidence="2" id="KW-0472">Membrane</keyword>
<name>A0A917Y845_9ACTN</name>
<organism evidence="3 4">
    <name type="scientific">Streptomyces albiflavescens</name>
    <dbReference type="NCBI Taxonomy" id="1623582"/>
    <lineage>
        <taxon>Bacteria</taxon>
        <taxon>Bacillati</taxon>
        <taxon>Actinomycetota</taxon>
        <taxon>Actinomycetes</taxon>
        <taxon>Kitasatosporales</taxon>
        <taxon>Streptomycetaceae</taxon>
        <taxon>Streptomyces</taxon>
    </lineage>
</organism>